<feature type="region of interest" description="Disordered" evidence="4">
    <location>
        <begin position="322"/>
        <end position="368"/>
    </location>
</feature>
<dbReference type="PROSITE" id="PS50011">
    <property type="entry name" value="PROTEIN_KINASE_DOM"/>
    <property type="match status" value="1"/>
</dbReference>
<evidence type="ECO:0000256" key="2">
    <source>
        <dbReference type="ARBA" id="ARBA00022840"/>
    </source>
</evidence>
<dbReference type="InterPro" id="IPR011009">
    <property type="entry name" value="Kinase-like_dom_sf"/>
</dbReference>
<dbReference type="PRINTS" id="PR00364">
    <property type="entry name" value="DISEASERSIST"/>
</dbReference>
<dbReference type="PRINTS" id="PR00038">
    <property type="entry name" value="HTHLUXR"/>
</dbReference>
<dbReference type="SMART" id="SM00421">
    <property type="entry name" value="HTH_LUXR"/>
    <property type="match status" value="1"/>
</dbReference>
<protein>
    <submittedName>
        <fullName evidence="7">Protein kinase</fullName>
    </submittedName>
</protein>
<name>A0ABW6NE62_9NOCA</name>
<dbReference type="PANTHER" id="PTHR47691:SF3">
    <property type="entry name" value="HTH-TYPE TRANSCRIPTIONAL REGULATOR RV0890C-RELATED"/>
    <property type="match status" value="1"/>
</dbReference>
<dbReference type="SUPFAM" id="SSF52540">
    <property type="entry name" value="P-loop containing nucleoside triphosphate hydrolases"/>
    <property type="match status" value="1"/>
</dbReference>
<dbReference type="Pfam" id="PF00196">
    <property type="entry name" value="GerE"/>
    <property type="match status" value="1"/>
</dbReference>
<dbReference type="InterPro" id="IPR036388">
    <property type="entry name" value="WH-like_DNA-bd_sf"/>
</dbReference>
<dbReference type="InterPro" id="IPR027417">
    <property type="entry name" value="P-loop_NTPase"/>
</dbReference>
<feature type="binding site" evidence="3">
    <location>
        <position position="73"/>
    </location>
    <ligand>
        <name>ATP</name>
        <dbReference type="ChEBI" id="CHEBI:30616"/>
    </ligand>
</feature>
<evidence type="ECO:0000256" key="4">
    <source>
        <dbReference type="SAM" id="MobiDB-lite"/>
    </source>
</evidence>
<dbReference type="InterPro" id="IPR058852">
    <property type="entry name" value="HTH_77"/>
</dbReference>
<dbReference type="Gene3D" id="1.10.10.10">
    <property type="entry name" value="Winged helix-like DNA-binding domain superfamily/Winged helix DNA-binding domain"/>
    <property type="match status" value="1"/>
</dbReference>
<evidence type="ECO:0000259" key="6">
    <source>
        <dbReference type="PROSITE" id="PS50043"/>
    </source>
</evidence>
<dbReference type="CDD" id="cd14014">
    <property type="entry name" value="STKc_PknB_like"/>
    <property type="match status" value="1"/>
</dbReference>
<keyword evidence="7" id="KW-0808">Transferase</keyword>
<feature type="domain" description="HTH luxR-type" evidence="6">
    <location>
        <begin position="1068"/>
        <end position="1133"/>
    </location>
</feature>
<comment type="caution">
    <text evidence="7">The sequence shown here is derived from an EMBL/GenBank/DDBJ whole genome shotgun (WGS) entry which is preliminary data.</text>
</comment>
<accession>A0ABW6NE62</accession>
<dbReference type="PROSITE" id="PS00108">
    <property type="entry name" value="PROTEIN_KINASE_ST"/>
    <property type="match status" value="1"/>
</dbReference>
<evidence type="ECO:0000256" key="1">
    <source>
        <dbReference type="ARBA" id="ARBA00022741"/>
    </source>
</evidence>
<dbReference type="SUPFAM" id="SSF56112">
    <property type="entry name" value="Protein kinase-like (PK-like)"/>
    <property type="match status" value="1"/>
</dbReference>
<dbReference type="Pfam" id="PF00069">
    <property type="entry name" value="Pkinase"/>
    <property type="match status" value="1"/>
</dbReference>
<dbReference type="InterPro" id="IPR000719">
    <property type="entry name" value="Prot_kinase_dom"/>
</dbReference>
<reference evidence="7 8" key="1">
    <citation type="submission" date="2024-10" db="EMBL/GenBank/DDBJ databases">
        <title>The Natural Products Discovery Center: Release of the First 8490 Sequenced Strains for Exploring Actinobacteria Biosynthetic Diversity.</title>
        <authorList>
            <person name="Kalkreuter E."/>
            <person name="Kautsar S.A."/>
            <person name="Yang D."/>
            <person name="Bader C.D."/>
            <person name="Teijaro C.N."/>
            <person name="Fluegel L."/>
            <person name="Davis C.M."/>
            <person name="Simpson J.R."/>
            <person name="Lauterbach L."/>
            <person name="Steele A.D."/>
            <person name="Gui C."/>
            <person name="Meng S."/>
            <person name="Li G."/>
            <person name="Viehrig K."/>
            <person name="Ye F."/>
            <person name="Su P."/>
            <person name="Kiefer A.F."/>
            <person name="Nichols A."/>
            <person name="Cepeda A.J."/>
            <person name="Yan W."/>
            <person name="Fan B."/>
            <person name="Jiang Y."/>
            <person name="Adhikari A."/>
            <person name="Zheng C.-J."/>
            <person name="Schuster L."/>
            <person name="Cowan T.M."/>
            <person name="Smanski M.J."/>
            <person name="Chevrette M.G."/>
            <person name="De Carvalho L.P.S."/>
            <person name="Shen B."/>
        </authorList>
    </citation>
    <scope>NUCLEOTIDE SEQUENCE [LARGE SCALE GENOMIC DNA]</scope>
    <source>
        <strain evidence="7 8">NPDC004550</strain>
    </source>
</reference>
<keyword evidence="7" id="KW-0418">Kinase</keyword>
<evidence type="ECO:0000259" key="5">
    <source>
        <dbReference type="PROSITE" id="PS50011"/>
    </source>
</evidence>
<dbReference type="InterPro" id="IPR016032">
    <property type="entry name" value="Sig_transdc_resp-reg_C-effctor"/>
</dbReference>
<dbReference type="PROSITE" id="PS00107">
    <property type="entry name" value="PROTEIN_KINASE_ATP"/>
    <property type="match status" value="1"/>
</dbReference>
<evidence type="ECO:0000256" key="3">
    <source>
        <dbReference type="PROSITE-ProRule" id="PRU10141"/>
    </source>
</evidence>
<dbReference type="InterPro" id="IPR017441">
    <property type="entry name" value="Protein_kinase_ATP_BS"/>
</dbReference>
<dbReference type="Proteomes" id="UP001601521">
    <property type="component" value="Unassembled WGS sequence"/>
</dbReference>
<dbReference type="SUPFAM" id="SSF48452">
    <property type="entry name" value="TPR-like"/>
    <property type="match status" value="1"/>
</dbReference>
<dbReference type="SUPFAM" id="SSF46894">
    <property type="entry name" value="C-terminal effector domain of the bipartite response regulators"/>
    <property type="match status" value="1"/>
</dbReference>
<dbReference type="GO" id="GO:0016301">
    <property type="term" value="F:kinase activity"/>
    <property type="evidence" value="ECO:0007669"/>
    <property type="project" value="UniProtKB-KW"/>
</dbReference>
<keyword evidence="2 3" id="KW-0067">ATP-binding</keyword>
<proteinExistence type="predicted"/>
<dbReference type="Pfam" id="PF25872">
    <property type="entry name" value="HTH_77"/>
    <property type="match status" value="1"/>
</dbReference>
<evidence type="ECO:0000313" key="8">
    <source>
        <dbReference type="Proteomes" id="UP001601521"/>
    </source>
</evidence>
<dbReference type="RefSeq" id="WP_387249553.1">
    <property type="nucleotide sequence ID" value="NZ_JBIALX010000002.1"/>
</dbReference>
<keyword evidence="8" id="KW-1185">Reference proteome</keyword>
<sequence>MISKPGLDCLYVDPQHPAMSDPNHPDPWQNIITSVAGELHEAGFLDATEIGRGGFGVVFRCQQTQLQRTVAVKVLTAVQDPDNLERFFREQHAMGRLTGHPNIVHIFQVDITTQGHPYIVMEYHPMGSLADRIRKDGPLSWENTLQLGVKIAGALETAHRLEILHRDVKPGNILLSKYGEPQLTDFGISHITGEFQTERGIVTGSPAFTAPEILRGDHANPASDVYSLGATLFYAITGQAAFEHRPNEPLTIDYLRTSSIANSDPGEPILPADLRECIQKAMLPTPGSRPATAGQLGEELREIQKRNTCHVDGMVVIAKNESGHHPSQKQGVQHPEPGRAGWPQDSLSPVTQPKESAPDHTRWHQGWSNPGKLPLELTSFVNRRHELLELRRLLSDSRLVTLTGIGGVGKTRLALRVAQDCRRAFKHGVCLTELADLQDPELLPQIISASIGLQDRNPDPPAKALIAQLMDRDVLLVWDNCERIIGAVAALAEPVLQSCPGVRIVATSREPLGILGETVVRVSPLRTPEKDGVDTTAHSSLNECITLFQSRAAASVPDFKVSKQNITVVSQICRRLEGLPLPIELAASLLRVMSAEQILNNLDNRLDLLGKGGRGKPSRQKTLRSCIDWSYETCSHSERQLWLQLSIFTGGFEFDAAETILAGEPDHQALLDSLTGLVDKSILTREQSGPVVRYRLLDILRDYGREKLTDFGLYTEMRRKHLHWCAKLLTQAETEWMGPHQVDWLSRLDRELPNLREALEASCLESVEQFETGIRIGCAMYQYWWVRGLFNEGRYWLNRLLSRRSQAPADKRIEALCDSSILAMVQSDNSAAIVTLDEARGLELTLDEPVPSGLVAFTDGIYAFTSDDQERALADFQKAAGIFRAENVIVHLVAALTWQAYILSFAGRVPEANEKYIELFALTDLCEESLYRGMAMTDYGLFLWQHGNRRQCIEVLRDSLRISQRVRNQFQSAWCLEELAWTAVETQPKTAAVLLGAADAVFLSTGSSPQTSGYTRDFDEACRRQARLALGNDAFESALGRGNSMSTDEAIAFTLDEKPRAANQTAAGEAQNVALTRREKEVAKLVATGLSNKAIARKLMISQRTAEGHVERILVKLGFNSRTQIALWINEDLAN</sequence>
<organism evidence="7 8">
    <name type="scientific">Nocardia africana</name>
    <dbReference type="NCBI Taxonomy" id="134964"/>
    <lineage>
        <taxon>Bacteria</taxon>
        <taxon>Bacillati</taxon>
        <taxon>Actinomycetota</taxon>
        <taxon>Actinomycetes</taxon>
        <taxon>Mycobacteriales</taxon>
        <taxon>Nocardiaceae</taxon>
        <taxon>Nocardia</taxon>
    </lineage>
</organism>
<feature type="compositionally biased region" description="Polar residues" evidence="4">
    <location>
        <begin position="345"/>
        <end position="354"/>
    </location>
</feature>
<dbReference type="InterPro" id="IPR008271">
    <property type="entry name" value="Ser/Thr_kinase_AS"/>
</dbReference>
<evidence type="ECO:0000313" key="7">
    <source>
        <dbReference type="EMBL" id="MFF0452842.1"/>
    </source>
</evidence>
<dbReference type="PANTHER" id="PTHR47691">
    <property type="entry name" value="REGULATOR-RELATED"/>
    <property type="match status" value="1"/>
</dbReference>
<gene>
    <name evidence="7" type="ORF">ACFYTH_05670</name>
</gene>
<dbReference type="Gene3D" id="3.40.50.300">
    <property type="entry name" value="P-loop containing nucleotide triphosphate hydrolases"/>
    <property type="match status" value="1"/>
</dbReference>
<dbReference type="Gene3D" id="1.10.510.10">
    <property type="entry name" value="Transferase(Phosphotransferase) domain 1"/>
    <property type="match status" value="1"/>
</dbReference>
<dbReference type="InterPro" id="IPR000792">
    <property type="entry name" value="Tscrpt_reg_LuxR_C"/>
</dbReference>
<feature type="domain" description="Protein kinase" evidence="5">
    <location>
        <begin position="44"/>
        <end position="301"/>
    </location>
</feature>
<dbReference type="EMBL" id="JBIALX010000002">
    <property type="protein sequence ID" value="MFF0452842.1"/>
    <property type="molecule type" value="Genomic_DNA"/>
</dbReference>
<dbReference type="CDD" id="cd06170">
    <property type="entry name" value="LuxR_C_like"/>
    <property type="match status" value="1"/>
</dbReference>
<dbReference type="PROSITE" id="PS50043">
    <property type="entry name" value="HTH_LUXR_2"/>
    <property type="match status" value="1"/>
</dbReference>
<dbReference type="SMART" id="SM00220">
    <property type="entry name" value="S_TKc"/>
    <property type="match status" value="1"/>
</dbReference>
<dbReference type="InterPro" id="IPR011990">
    <property type="entry name" value="TPR-like_helical_dom_sf"/>
</dbReference>
<keyword evidence="1 3" id="KW-0547">Nucleotide-binding</keyword>